<evidence type="ECO:0000256" key="4">
    <source>
        <dbReference type="PROSITE-ProRule" id="PRU00175"/>
    </source>
</evidence>
<comment type="caution">
    <text evidence="8">The sequence shown here is derived from an EMBL/GenBank/DDBJ whole genome shotgun (WGS) entry which is preliminary data.</text>
</comment>
<evidence type="ECO:0000256" key="6">
    <source>
        <dbReference type="SAM" id="MobiDB-lite"/>
    </source>
</evidence>
<accession>A0A8J5G5Z4</accession>
<reference evidence="8 9" key="1">
    <citation type="submission" date="2020-08" db="EMBL/GenBank/DDBJ databases">
        <title>Plant Genome Project.</title>
        <authorList>
            <person name="Zhang R.-G."/>
        </authorList>
    </citation>
    <scope>NUCLEOTIDE SEQUENCE [LARGE SCALE GENOMIC DNA]</scope>
    <source>
        <tissue evidence="8">Rhizome</tissue>
    </source>
</reference>
<keyword evidence="9" id="KW-1185">Reference proteome</keyword>
<dbReference type="FunFam" id="1.10.1170.10:FF:000002">
    <property type="entry name" value="Baculoviral IAP repeat containing 7"/>
    <property type="match status" value="1"/>
</dbReference>
<evidence type="ECO:0000256" key="5">
    <source>
        <dbReference type="SAM" id="Coils"/>
    </source>
</evidence>
<evidence type="ECO:0000256" key="2">
    <source>
        <dbReference type="ARBA" id="ARBA00022771"/>
    </source>
</evidence>
<dbReference type="PANTHER" id="PTHR42647">
    <property type="entry name" value="SBP (S-RIBONUCLEASE BINDING PROTEIN) FAMILY PROTEIN"/>
    <property type="match status" value="1"/>
</dbReference>
<organism evidence="8 9">
    <name type="scientific">Zingiber officinale</name>
    <name type="common">Ginger</name>
    <name type="synonym">Amomum zingiber</name>
    <dbReference type="NCBI Taxonomy" id="94328"/>
    <lineage>
        <taxon>Eukaryota</taxon>
        <taxon>Viridiplantae</taxon>
        <taxon>Streptophyta</taxon>
        <taxon>Embryophyta</taxon>
        <taxon>Tracheophyta</taxon>
        <taxon>Spermatophyta</taxon>
        <taxon>Magnoliopsida</taxon>
        <taxon>Liliopsida</taxon>
        <taxon>Zingiberales</taxon>
        <taxon>Zingiberaceae</taxon>
        <taxon>Zingiber</taxon>
    </lineage>
</organism>
<keyword evidence="3" id="KW-0862">Zinc</keyword>
<dbReference type="PROSITE" id="PS50089">
    <property type="entry name" value="ZF_RING_2"/>
    <property type="match status" value="1"/>
</dbReference>
<dbReference type="CDD" id="cd16649">
    <property type="entry name" value="mRING-HC-C3HC5_CGRF1-like"/>
    <property type="match status" value="1"/>
</dbReference>
<keyword evidence="5" id="KW-0175">Coiled coil</keyword>
<sequence>MAFFSHHHLQQPQPPAQQQQQQQQLGIPFRNFVPINGQISAPVDFSSAALADPTHHAVGRVMGLAPGAGTVVDGGSNGWEPMRKRIKEQDLLENSQISSIDFLHTGSVSTGLGLSLDDRRIAASSGESQLLLLPTFDQDINREMQRMDADMDQFIKLEGERLKKSIMEKLQMKQFQTLASLEEKIRRKVREKESEMDGINKRNAELEEQLKQLALEASTWQQRAKYNESLINSLKYNLEQLYAQRKDTKEGCGDSEVDDAASCCNGDMGLQLMLKQDNDMESKVCKVCGTNDICMLLLPCRHLCLCKECEGKLSFCPLCRASKLIGMEIYM</sequence>
<feature type="region of interest" description="Disordered" evidence="6">
    <location>
        <begin position="1"/>
        <end position="24"/>
    </location>
</feature>
<dbReference type="PANTHER" id="PTHR42647:SF10">
    <property type="entry name" value="F2G19.2"/>
    <property type="match status" value="1"/>
</dbReference>
<protein>
    <recommendedName>
        <fullName evidence="7">RING-type domain-containing protein</fullName>
    </recommendedName>
</protein>
<evidence type="ECO:0000259" key="7">
    <source>
        <dbReference type="PROSITE" id="PS50089"/>
    </source>
</evidence>
<gene>
    <name evidence="8" type="ORF">ZIOFF_040246</name>
</gene>
<dbReference type="PIRSF" id="PIRSF036836">
    <property type="entry name" value="RNase_bind_SBP1"/>
    <property type="match status" value="1"/>
</dbReference>
<dbReference type="InterPro" id="IPR001841">
    <property type="entry name" value="Znf_RING"/>
</dbReference>
<dbReference type="AlphaFoldDB" id="A0A8J5G5Z4"/>
<keyword evidence="1" id="KW-0479">Metal-binding</keyword>
<evidence type="ECO:0000313" key="9">
    <source>
        <dbReference type="Proteomes" id="UP000734854"/>
    </source>
</evidence>
<dbReference type="GO" id="GO:0008270">
    <property type="term" value="F:zinc ion binding"/>
    <property type="evidence" value="ECO:0007669"/>
    <property type="project" value="UniProtKB-KW"/>
</dbReference>
<dbReference type="Proteomes" id="UP000734854">
    <property type="component" value="Unassembled WGS sequence"/>
</dbReference>
<evidence type="ECO:0000256" key="1">
    <source>
        <dbReference type="ARBA" id="ARBA00022723"/>
    </source>
</evidence>
<dbReference type="FunFam" id="3.30.40.10:FF:000239">
    <property type="entry name" value="probable BOI-related E3 ubiquitin-protein ligase 2"/>
    <property type="match status" value="1"/>
</dbReference>
<dbReference type="OrthoDB" id="1711136at2759"/>
<evidence type="ECO:0000256" key="3">
    <source>
        <dbReference type="ARBA" id="ARBA00022833"/>
    </source>
</evidence>
<feature type="domain" description="RING-type" evidence="7">
    <location>
        <begin position="285"/>
        <end position="320"/>
    </location>
</feature>
<name>A0A8J5G5Z4_ZINOF</name>
<evidence type="ECO:0000313" key="8">
    <source>
        <dbReference type="EMBL" id="KAG6500401.1"/>
    </source>
</evidence>
<dbReference type="EMBL" id="JACMSC010000011">
    <property type="protein sequence ID" value="KAG6500401.1"/>
    <property type="molecule type" value="Genomic_DNA"/>
</dbReference>
<keyword evidence="2 4" id="KW-0863">Zinc-finger</keyword>
<feature type="coiled-coil region" evidence="5">
    <location>
        <begin position="182"/>
        <end position="223"/>
    </location>
</feature>
<dbReference type="GO" id="GO:0004842">
    <property type="term" value="F:ubiquitin-protein transferase activity"/>
    <property type="evidence" value="ECO:0007669"/>
    <property type="project" value="TreeGrafter"/>
</dbReference>
<proteinExistence type="predicted"/>
<dbReference type="Pfam" id="PF13920">
    <property type="entry name" value="zf-C3HC4_3"/>
    <property type="match status" value="1"/>
</dbReference>